<reference evidence="1" key="1">
    <citation type="journal article" date="2021" name="PeerJ">
        <title>Extensive microbial diversity within the chicken gut microbiome revealed by metagenomics and culture.</title>
        <authorList>
            <person name="Gilroy R."/>
            <person name="Ravi A."/>
            <person name="Getino M."/>
            <person name="Pursley I."/>
            <person name="Horton D.L."/>
            <person name="Alikhan N.F."/>
            <person name="Baker D."/>
            <person name="Gharbi K."/>
            <person name="Hall N."/>
            <person name="Watson M."/>
            <person name="Adriaenssens E.M."/>
            <person name="Foster-Nyarko E."/>
            <person name="Jarju S."/>
            <person name="Secka A."/>
            <person name="Antonio M."/>
            <person name="Oren A."/>
            <person name="Chaudhuri R.R."/>
            <person name="La Ragione R."/>
            <person name="Hildebrand F."/>
            <person name="Pallen M.J."/>
        </authorList>
    </citation>
    <scope>NUCLEOTIDE SEQUENCE</scope>
    <source>
        <strain evidence="1">F6-6636</strain>
    </source>
</reference>
<dbReference type="AlphaFoldDB" id="A0A948X0J4"/>
<evidence type="ECO:0000313" key="1">
    <source>
        <dbReference type="EMBL" id="MBU3851567.1"/>
    </source>
</evidence>
<proteinExistence type="predicted"/>
<organism evidence="1 2">
    <name type="scientific">Candidatus Paralactobacillus gallistercoris</name>
    <dbReference type="NCBI Taxonomy" id="2838724"/>
    <lineage>
        <taxon>Bacteria</taxon>
        <taxon>Bacillati</taxon>
        <taxon>Bacillota</taxon>
        <taxon>Bacilli</taxon>
        <taxon>Lactobacillales</taxon>
        <taxon>Lactobacillaceae</taxon>
        <taxon>Lactobacillus</taxon>
    </lineage>
</organism>
<evidence type="ECO:0000313" key="2">
    <source>
        <dbReference type="Proteomes" id="UP000777303"/>
    </source>
</evidence>
<dbReference type="Proteomes" id="UP000777303">
    <property type="component" value="Unassembled WGS sequence"/>
</dbReference>
<name>A0A948X0J4_9LACO</name>
<accession>A0A948X0J4</accession>
<reference evidence="1" key="2">
    <citation type="submission" date="2021-04" db="EMBL/GenBank/DDBJ databases">
        <authorList>
            <person name="Gilroy R."/>
        </authorList>
    </citation>
    <scope>NUCLEOTIDE SEQUENCE</scope>
    <source>
        <strain evidence="1">F6-6636</strain>
    </source>
</reference>
<dbReference type="EMBL" id="JAHLFS010000032">
    <property type="protein sequence ID" value="MBU3851567.1"/>
    <property type="molecule type" value="Genomic_DNA"/>
</dbReference>
<protein>
    <submittedName>
        <fullName evidence="1">Uncharacterized protein</fullName>
    </submittedName>
</protein>
<comment type="caution">
    <text evidence="1">The sequence shown here is derived from an EMBL/GenBank/DDBJ whole genome shotgun (WGS) entry which is preliminary data.</text>
</comment>
<sequence length="292" mass="34765">MFEQLVVTQLLKYHLIKQPYGGYFREHQTYNFEDNSYVDPATEELRGTTVGNTVDNLTRYIAFPNIPLKNSLQAVMLGKQIFESNFKRRKKGQAKLQKLFDKLPSLGRKISKELIDIIVCFSYLSNMWRSGALEAAYKDFMNFDHLSETDYQHITILVERSVQLIEMLKKQYSKVYPNFRVEYDKNDIIWGDGDIITNEMIVDFKCWKYNPYIKDNITQQVIYYLLGKNGINNTDIDFNEIKYLSLFDIRRNRLQFINVNDYQKELKYVQERLDQIALEQNKIRQEFINSLK</sequence>
<gene>
    <name evidence="1" type="ORF">H9901_02595</name>
</gene>